<comment type="caution">
    <text evidence="6">The sequence shown here is derived from an EMBL/GenBank/DDBJ whole genome shotgun (WGS) entry which is preliminary data.</text>
</comment>
<evidence type="ECO:0000313" key="6">
    <source>
        <dbReference type="EMBL" id="NGO64594.1"/>
    </source>
</evidence>
<dbReference type="GO" id="GO:0009288">
    <property type="term" value="C:bacterial-type flagellum"/>
    <property type="evidence" value="ECO:0007669"/>
    <property type="project" value="UniProtKB-SubCell"/>
</dbReference>
<keyword evidence="6" id="KW-0966">Cell projection</keyword>
<protein>
    <recommendedName>
        <fullName evidence="3">Flagellin</fullName>
    </recommendedName>
</protein>
<evidence type="ECO:0000256" key="3">
    <source>
        <dbReference type="RuleBase" id="RU362073"/>
    </source>
</evidence>
<name>A0A6M1RSD4_9HYPH</name>
<reference evidence="6 7" key="1">
    <citation type="submission" date="2020-02" db="EMBL/GenBank/DDBJ databases">
        <title>Genome sequence of the type strain CCBAU10050 of Rhizobium daejeonense.</title>
        <authorList>
            <person name="Gao J."/>
            <person name="Sun J."/>
        </authorList>
    </citation>
    <scope>NUCLEOTIDE SEQUENCE [LARGE SCALE GENOMIC DNA]</scope>
    <source>
        <strain evidence="6 7">CCBAU10050</strain>
    </source>
</reference>
<dbReference type="PANTHER" id="PTHR42792:SF2">
    <property type="entry name" value="FLAGELLIN"/>
    <property type="match status" value="1"/>
</dbReference>
<dbReference type="PRINTS" id="PR00207">
    <property type="entry name" value="FLAGELLIN"/>
</dbReference>
<evidence type="ECO:0000259" key="5">
    <source>
        <dbReference type="Pfam" id="PF00700"/>
    </source>
</evidence>
<keyword evidence="7" id="KW-1185">Reference proteome</keyword>
<comment type="function">
    <text evidence="3">Flagellin is the subunit protein which polymerizes to form the filaments of bacterial flagella.</text>
</comment>
<gene>
    <name evidence="6" type="ORF">G6N76_13050</name>
</gene>
<dbReference type="AlphaFoldDB" id="A0A6M1RSD4"/>
<comment type="subcellular location">
    <subcellularLocation>
        <location evidence="3">Secreted</location>
    </subcellularLocation>
    <subcellularLocation>
        <location evidence="3">Bacterial flagellum</location>
    </subcellularLocation>
</comment>
<dbReference type="Proteomes" id="UP000477849">
    <property type="component" value="Unassembled WGS sequence"/>
</dbReference>
<sequence>MTSILTNTSAMSALQTLRNINTNLADTQDRVSSGFRVGEAADNVAYWSISTTMNSDNKALNAASDALGVGAAKVDTAYAAMESAIDVVNEIKAKLVTATETSTDKDQIQLEIGKLQEQLSSIGQAASFSGENWMVASASASNTTVVDGFVRNDDGTVKVTTAEYKVGSYALFESVTDGVGTGGILGSVMGIKLTSASTAGDISGYLDQVETALSEMTIAGAALGALSTRIDLQDDFANKLSDSLEAGVSRLVDADMEEESAKLSALQTQQQLAIQSLSIANSSSQNILTLFQ</sequence>
<dbReference type="SUPFAM" id="SSF64518">
    <property type="entry name" value="Phase 1 flagellin"/>
    <property type="match status" value="1"/>
</dbReference>
<dbReference type="GO" id="GO:0005198">
    <property type="term" value="F:structural molecule activity"/>
    <property type="evidence" value="ECO:0007669"/>
    <property type="project" value="UniProtKB-UniRule"/>
</dbReference>
<keyword evidence="3" id="KW-0964">Secreted</keyword>
<dbReference type="EMBL" id="JAAKZH010000004">
    <property type="protein sequence ID" value="NGO64594.1"/>
    <property type="molecule type" value="Genomic_DNA"/>
</dbReference>
<dbReference type="Pfam" id="PF00669">
    <property type="entry name" value="Flagellin_N"/>
    <property type="match status" value="1"/>
</dbReference>
<evidence type="ECO:0000313" key="7">
    <source>
        <dbReference type="Proteomes" id="UP000477849"/>
    </source>
</evidence>
<evidence type="ECO:0000256" key="2">
    <source>
        <dbReference type="ARBA" id="ARBA00023143"/>
    </source>
</evidence>
<proteinExistence type="inferred from homology"/>
<dbReference type="RefSeq" id="WP_163903397.1">
    <property type="nucleotide sequence ID" value="NZ_CP048427.1"/>
</dbReference>
<dbReference type="InterPro" id="IPR046358">
    <property type="entry name" value="Flagellin_C"/>
</dbReference>
<feature type="domain" description="Flagellin C-terminal" evidence="5">
    <location>
        <begin position="206"/>
        <end position="291"/>
    </location>
</feature>
<keyword evidence="6" id="KW-0969">Cilium</keyword>
<feature type="domain" description="Flagellin N-terminal" evidence="4">
    <location>
        <begin position="4"/>
        <end position="134"/>
    </location>
</feature>
<keyword evidence="2 3" id="KW-0975">Bacterial flagellum</keyword>
<organism evidence="6 7">
    <name type="scientific">Rhizobium daejeonense</name>
    <dbReference type="NCBI Taxonomy" id="240521"/>
    <lineage>
        <taxon>Bacteria</taxon>
        <taxon>Pseudomonadati</taxon>
        <taxon>Pseudomonadota</taxon>
        <taxon>Alphaproteobacteria</taxon>
        <taxon>Hyphomicrobiales</taxon>
        <taxon>Rhizobiaceae</taxon>
        <taxon>Rhizobium/Agrobacterium group</taxon>
        <taxon>Rhizobium</taxon>
    </lineage>
</organism>
<dbReference type="InterPro" id="IPR001029">
    <property type="entry name" value="Flagellin_N"/>
</dbReference>
<dbReference type="Pfam" id="PF00700">
    <property type="entry name" value="Flagellin_C"/>
    <property type="match status" value="1"/>
</dbReference>
<dbReference type="InterPro" id="IPR001492">
    <property type="entry name" value="Flagellin"/>
</dbReference>
<dbReference type="GO" id="GO:0005576">
    <property type="term" value="C:extracellular region"/>
    <property type="evidence" value="ECO:0007669"/>
    <property type="project" value="UniProtKB-SubCell"/>
</dbReference>
<accession>A0A6M1RSD4</accession>
<evidence type="ECO:0000259" key="4">
    <source>
        <dbReference type="Pfam" id="PF00669"/>
    </source>
</evidence>
<keyword evidence="6" id="KW-0282">Flagellum</keyword>
<dbReference type="Gene3D" id="1.20.1330.10">
    <property type="entry name" value="f41 fragment of flagellin, N-terminal domain"/>
    <property type="match status" value="1"/>
</dbReference>
<comment type="similarity">
    <text evidence="1 3">Belongs to the bacterial flagellin family.</text>
</comment>
<evidence type="ECO:0000256" key="1">
    <source>
        <dbReference type="ARBA" id="ARBA00005709"/>
    </source>
</evidence>
<dbReference type="PANTHER" id="PTHR42792">
    <property type="entry name" value="FLAGELLIN"/>
    <property type="match status" value="1"/>
</dbReference>